<gene>
    <name evidence="1" type="ORF">MOC_3023</name>
</gene>
<organism evidence="1 2">
    <name type="scientific">Methylobacterium oryzae CBMB20</name>
    <dbReference type="NCBI Taxonomy" id="693986"/>
    <lineage>
        <taxon>Bacteria</taxon>
        <taxon>Pseudomonadati</taxon>
        <taxon>Pseudomonadota</taxon>
        <taxon>Alphaproteobacteria</taxon>
        <taxon>Hyphomicrobiales</taxon>
        <taxon>Methylobacteriaceae</taxon>
        <taxon>Methylobacterium</taxon>
    </lineage>
</organism>
<dbReference type="HOGENOM" id="CLU_1508925_0_0_5"/>
<proteinExistence type="predicted"/>
<dbReference type="GeneID" id="6138700"/>
<evidence type="ECO:0000313" key="2">
    <source>
        <dbReference type="Proteomes" id="UP000029492"/>
    </source>
</evidence>
<dbReference type="eggNOG" id="ENOG502ZYJV">
    <property type="taxonomic scope" value="Bacteria"/>
</dbReference>
<keyword evidence="2" id="KW-1185">Reference proteome</keyword>
<dbReference type="RefSeq" id="WP_012319611.1">
    <property type="nucleotide sequence ID" value="NZ_CP003811.1"/>
</dbReference>
<name>A0A089NY80_9HYPH</name>
<dbReference type="AlphaFoldDB" id="A0A089NY80"/>
<sequence>MSRIVLKPMPQPAEGVCIGTYEGSPLVMLERSYVADGVLLSQEAIGEDLVEAVDAAATRVLGHEWVSSLARLMQINRRSTSKDRIARFGLPEYVLLFLAQASAHSHPRALGHALLCVEEIQEGVVESRHVSGRPARVDTSQRDLDVRQTMQRALAVVDEVLAEREAFRRRKDDPLTGK</sequence>
<protein>
    <submittedName>
        <fullName evidence="1">Protein of unassigned function</fullName>
    </submittedName>
</protein>
<reference evidence="1 2" key="1">
    <citation type="journal article" date="2014" name="PLoS ONE">
        <title>Genome Information of Methylobacterium oryzae, a Plant-Probiotic Methylotroph in the Phyllosphere.</title>
        <authorList>
            <person name="Kwak M.J."/>
            <person name="Jeong H."/>
            <person name="Madhaiyan M."/>
            <person name="Lee Y."/>
            <person name="Sa T.M."/>
            <person name="Oh T.K."/>
            <person name="Kim J.F."/>
        </authorList>
    </citation>
    <scope>NUCLEOTIDE SEQUENCE [LARGE SCALE GENOMIC DNA]</scope>
    <source>
        <strain evidence="1 2">CBMB20</strain>
    </source>
</reference>
<dbReference type="STRING" id="693986.MOC_3023"/>
<evidence type="ECO:0000313" key="1">
    <source>
        <dbReference type="EMBL" id="AIQ90778.1"/>
    </source>
</evidence>
<dbReference type="Proteomes" id="UP000029492">
    <property type="component" value="Chromosome"/>
</dbReference>
<dbReference type="EMBL" id="CP003811">
    <property type="protein sequence ID" value="AIQ90778.1"/>
    <property type="molecule type" value="Genomic_DNA"/>
</dbReference>
<dbReference type="KEGG" id="mor:MOC_3023"/>
<accession>A0A089NY80</accession>